<keyword evidence="1" id="KW-0812">Transmembrane</keyword>
<comment type="caution">
    <text evidence="2">The sequence shown here is derived from an EMBL/GenBank/DDBJ whole genome shotgun (WGS) entry which is preliminary data.</text>
</comment>
<sequence>MDQDLNLFLPLILNIGLLIGVVILFVNVAKIKNSVSKSSEFWTDQFWKHYHFGENEKAFEALKELTWTEIRIIYKDEFVQSERQRRVEVLKNKYKSMFEKIGKTFPETPE</sequence>
<organism evidence="2 3">
    <name type="scientific">Cecembia rubra</name>
    <dbReference type="NCBI Taxonomy" id="1485585"/>
    <lineage>
        <taxon>Bacteria</taxon>
        <taxon>Pseudomonadati</taxon>
        <taxon>Bacteroidota</taxon>
        <taxon>Cytophagia</taxon>
        <taxon>Cytophagales</taxon>
        <taxon>Cyclobacteriaceae</taxon>
        <taxon>Cecembia</taxon>
    </lineage>
</organism>
<accession>A0A2P8E336</accession>
<dbReference type="Proteomes" id="UP000240708">
    <property type="component" value="Unassembled WGS sequence"/>
</dbReference>
<proteinExistence type="predicted"/>
<keyword evidence="1" id="KW-0472">Membrane</keyword>
<gene>
    <name evidence="2" type="ORF">CLV48_106129</name>
</gene>
<keyword evidence="1" id="KW-1133">Transmembrane helix</keyword>
<protein>
    <submittedName>
        <fullName evidence="2">Uncharacterized protein</fullName>
    </submittedName>
</protein>
<dbReference type="RefSeq" id="WP_106567565.1">
    <property type="nucleotide sequence ID" value="NZ_PYGF01000006.1"/>
</dbReference>
<evidence type="ECO:0000256" key="1">
    <source>
        <dbReference type="SAM" id="Phobius"/>
    </source>
</evidence>
<feature type="transmembrane region" description="Helical" evidence="1">
    <location>
        <begin position="6"/>
        <end position="29"/>
    </location>
</feature>
<evidence type="ECO:0000313" key="3">
    <source>
        <dbReference type="Proteomes" id="UP000240708"/>
    </source>
</evidence>
<keyword evidence="3" id="KW-1185">Reference proteome</keyword>
<dbReference type="AlphaFoldDB" id="A0A2P8E336"/>
<name>A0A2P8E336_9BACT</name>
<dbReference type="EMBL" id="PYGF01000006">
    <property type="protein sequence ID" value="PSL03889.1"/>
    <property type="molecule type" value="Genomic_DNA"/>
</dbReference>
<evidence type="ECO:0000313" key="2">
    <source>
        <dbReference type="EMBL" id="PSL03889.1"/>
    </source>
</evidence>
<reference evidence="2 3" key="1">
    <citation type="submission" date="2018-03" db="EMBL/GenBank/DDBJ databases">
        <title>Genomic Encyclopedia of Archaeal and Bacterial Type Strains, Phase II (KMG-II): from individual species to whole genera.</title>
        <authorList>
            <person name="Goeker M."/>
        </authorList>
    </citation>
    <scope>NUCLEOTIDE SEQUENCE [LARGE SCALE GENOMIC DNA]</scope>
    <source>
        <strain evidence="2 3">DSM 28057</strain>
    </source>
</reference>